<gene>
    <name evidence="1" type="ORF">O181_100663</name>
</gene>
<protein>
    <submittedName>
        <fullName evidence="1">Uncharacterized protein</fullName>
    </submittedName>
</protein>
<proteinExistence type="predicted"/>
<keyword evidence="2" id="KW-1185">Reference proteome</keyword>
<reference evidence="1" key="1">
    <citation type="submission" date="2021-03" db="EMBL/GenBank/DDBJ databases">
        <title>Draft genome sequence of rust myrtle Austropuccinia psidii MF-1, a brazilian biotype.</title>
        <authorList>
            <person name="Quecine M.C."/>
            <person name="Pachon D.M.R."/>
            <person name="Bonatelli M.L."/>
            <person name="Correr F.H."/>
            <person name="Franceschini L.M."/>
            <person name="Leite T.F."/>
            <person name="Margarido G.R.A."/>
            <person name="Almeida C.A."/>
            <person name="Ferrarezi J.A."/>
            <person name="Labate C.A."/>
        </authorList>
    </citation>
    <scope>NUCLEOTIDE SEQUENCE</scope>
    <source>
        <strain evidence="1">MF-1</strain>
    </source>
</reference>
<sequence length="160" mass="18888">MLRLQAENINKIDDGLSRWALDNTSDNQAYVPLEEEPYIPIEGIKIFNTGTKFFEEFRESYKKDKNFHIFKSFLDKYCKNTDLANSLDEIWKHSFNEGIYHLFDGIVYQKTANSHVITLCSTLLINTILHEFHDCIYYGHLSEDRKIGKVQNCAWQPSWR</sequence>
<evidence type="ECO:0000313" key="1">
    <source>
        <dbReference type="EMBL" id="MBW0560948.1"/>
    </source>
</evidence>
<dbReference type="Proteomes" id="UP000765509">
    <property type="component" value="Unassembled WGS sequence"/>
</dbReference>
<organism evidence="1 2">
    <name type="scientific">Austropuccinia psidii MF-1</name>
    <dbReference type="NCBI Taxonomy" id="1389203"/>
    <lineage>
        <taxon>Eukaryota</taxon>
        <taxon>Fungi</taxon>
        <taxon>Dikarya</taxon>
        <taxon>Basidiomycota</taxon>
        <taxon>Pucciniomycotina</taxon>
        <taxon>Pucciniomycetes</taxon>
        <taxon>Pucciniales</taxon>
        <taxon>Sphaerophragmiaceae</taxon>
        <taxon>Austropuccinia</taxon>
    </lineage>
</organism>
<accession>A0A9Q3JD39</accession>
<evidence type="ECO:0000313" key="2">
    <source>
        <dbReference type="Proteomes" id="UP000765509"/>
    </source>
</evidence>
<dbReference type="AlphaFoldDB" id="A0A9Q3JD39"/>
<comment type="caution">
    <text evidence="1">The sequence shown here is derived from an EMBL/GenBank/DDBJ whole genome shotgun (WGS) entry which is preliminary data.</text>
</comment>
<name>A0A9Q3JD39_9BASI</name>
<dbReference type="EMBL" id="AVOT02070296">
    <property type="protein sequence ID" value="MBW0560948.1"/>
    <property type="molecule type" value="Genomic_DNA"/>
</dbReference>